<reference evidence="1" key="1">
    <citation type="submission" date="2020-06" db="EMBL/GenBank/DDBJ databases">
        <title>Draft genome of Bugula neritina, a colonial animal packing powerful symbionts and potential medicines.</title>
        <authorList>
            <person name="Rayko M."/>
        </authorList>
    </citation>
    <scope>NUCLEOTIDE SEQUENCE [LARGE SCALE GENOMIC DNA]</scope>
    <source>
        <strain evidence="1">Kwan_BN1</strain>
    </source>
</reference>
<sequence>MKQAVYSQALCSLFYSRIEESDKIWADIQLVDMADSIKAECVSPGLSNSPESNDIAEEDKAYDDIFNATANCFTDIRCPDIMADTESVLEPIKPIDQQMTLNKSGILSGTLDPSDSHNLDDLEAIFEKYDGSCLTSNGCFYDDLPDLTDDEDLSSRAPYIPLEINEDLEGLSPVDMKEFPVELQLKQDLANRAPYIPTIDLEELAMAESCCLDVDTESTLPSSSVGSNWTLNSSGHYRDQCHTDLSPDAPVSWQVDTSPGSTLSSVNSPTTSHDHLAAQVDSGQVYSPQEEISRCLDETLVVASEGSPVSSLLDENLFLAVNPQNVGESRMTHSAEVNGYKTATTFSPPDQRRYTHNQRKRKAGDLYTISCAILIAWWRK</sequence>
<dbReference type="AlphaFoldDB" id="A0A7J7KFS7"/>
<evidence type="ECO:0000313" key="1">
    <source>
        <dbReference type="EMBL" id="KAF6037085.1"/>
    </source>
</evidence>
<dbReference type="Proteomes" id="UP000593567">
    <property type="component" value="Unassembled WGS sequence"/>
</dbReference>
<gene>
    <name evidence="1" type="ORF">EB796_004611</name>
</gene>
<proteinExistence type="predicted"/>
<evidence type="ECO:0000313" key="2">
    <source>
        <dbReference type="Proteomes" id="UP000593567"/>
    </source>
</evidence>
<protein>
    <submittedName>
        <fullName evidence="1">Uncharacterized protein</fullName>
    </submittedName>
</protein>
<accession>A0A7J7KFS7</accession>
<name>A0A7J7KFS7_BUGNE</name>
<comment type="caution">
    <text evidence="1">The sequence shown here is derived from an EMBL/GenBank/DDBJ whole genome shotgun (WGS) entry which is preliminary data.</text>
</comment>
<organism evidence="1 2">
    <name type="scientific">Bugula neritina</name>
    <name type="common">Brown bryozoan</name>
    <name type="synonym">Sertularia neritina</name>
    <dbReference type="NCBI Taxonomy" id="10212"/>
    <lineage>
        <taxon>Eukaryota</taxon>
        <taxon>Metazoa</taxon>
        <taxon>Spiralia</taxon>
        <taxon>Lophotrochozoa</taxon>
        <taxon>Bryozoa</taxon>
        <taxon>Gymnolaemata</taxon>
        <taxon>Cheilostomatida</taxon>
        <taxon>Flustrina</taxon>
        <taxon>Buguloidea</taxon>
        <taxon>Bugulidae</taxon>
        <taxon>Bugula</taxon>
    </lineage>
</organism>
<dbReference type="EMBL" id="VXIV02000629">
    <property type="protein sequence ID" value="KAF6037085.1"/>
    <property type="molecule type" value="Genomic_DNA"/>
</dbReference>
<keyword evidence="2" id="KW-1185">Reference proteome</keyword>